<evidence type="ECO:0000256" key="21">
    <source>
        <dbReference type="PROSITE-ProRule" id="PRU10141"/>
    </source>
</evidence>
<dbReference type="InterPro" id="IPR013320">
    <property type="entry name" value="ConA-like_dom_sf"/>
</dbReference>
<feature type="domain" description="Protein kinase" evidence="24">
    <location>
        <begin position="350"/>
        <end position="626"/>
    </location>
</feature>
<dbReference type="CDD" id="cd14066">
    <property type="entry name" value="STKc_IRAK"/>
    <property type="match status" value="1"/>
</dbReference>
<dbReference type="AlphaFoldDB" id="A0A6A1UL55"/>
<evidence type="ECO:0000256" key="10">
    <source>
        <dbReference type="ARBA" id="ARBA00022729"/>
    </source>
</evidence>
<dbReference type="EMBL" id="RXIC02000135">
    <property type="protein sequence ID" value="KAB1200678.1"/>
    <property type="molecule type" value="Genomic_DNA"/>
</dbReference>
<dbReference type="Gene3D" id="3.30.200.20">
    <property type="entry name" value="Phosphorylase Kinase, domain 1"/>
    <property type="match status" value="1"/>
</dbReference>
<organism evidence="25 26">
    <name type="scientific">Morella rubra</name>
    <name type="common">Chinese bayberry</name>
    <dbReference type="NCBI Taxonomy" id="262757"/>
    <lineage>
        <taxon>Eukaryota</taxon>
        <taxon>Viridiplantae</taxon>
        <taxon>Streptophyta</taxon>
        <taxon>Embryophyta</taxon>
        <taxon>Tracheophyta</taxon>
        <taxon>Spermatophyta</taxon>
        <taxon>Magnoliopsida</taxon>
        <taxon>eudicotyledons</taxon>
        <taxon>Gunneridae</taxon>
        <taxon>Pentapetalae</taxon>
        <taxon>rosids</taxon>
        <taxon>fabids</taxon>
        <taxon>Fagales</taxon>
        <taxon>Myricaceae</taxon>
        <taxon>Morella</taxon>
    </lineage>
</organism>
<dbReference type="SUPFAM" id="SSF56112">
    <property type="entry name" value="Protein kinase-like (PK-like)"/>
    <property type="match status" value="1"/>
</dbReference>
<comment type="catalytic activity">
    <reaction evidence="19">
        <text>L-threonyl-[protein] + ATP = O-phospho-L-threonyl-[protein] + ADP + H(+)</text>
        <dbReference type="Rhea" id="RHEA:46608"/>
        <dbReference type="Rhea" id="RHEA-COMP:11060"/>
        <dbReference type="Rhea" id="RHEA-COMP:11605"/>
        <dbReference type="ChEBI" id="CHEBI:15378"/>
        <dbReference type="ChEBI" id="CHEBI:30013"/>
        <dbReference type="ChEBI" id="CHEBI:30616"/>
        <dbReference type="ChEBI" id="CHEBI:61977"/>
        <dbReference type="ChEBI" id="CHEBI:456216"/>
        <dbReference type="EC" id="2.7.11.1"/>
    </reaction>
</comment>
<comment type="similarity">
    <text evidence="2">Belongs to the leguminous lectin family.</text>
</comment>
<evidence type="ECO:0000256" key="20">
    <source>
        <dbReference type="ARBA" id="ARBA00048679"/>
    </source>
</evidence>
<accession>A0A6A1UL55</accession>
<evidence type="ECO:0000256" key="2">
    <source>
        <dbReference type="ARBA" id="ARBA00007606"/>
    </source>
</evidence>
<dbReference type="FunFam" id="2.60.120.200:FF:000096">
    <property type="entry name" value="L-type lectin-domain containing receptor kinase V.9"/>
    <property type="match status" value="1"/>
</dbReference>
<dbReference type="FunFam" id="1.10.510.10:FF:000108">
    <property type="entry name" value="L-type lectin-domain containing receptor kinase S.4"/>
    <property type="match status" value="1"/>
</dbReference>
<evidence type="ECO:0000256" key="3">
    <source>
        <dbReference type="ARBA" id="ARBA00008536"/>
    </source>
</evidence>
<dbReference type="PROSITE" id="PS00108">
    <property type="entry name" value="PROTEIN_KINASE_ST"/>
    <property type="match status" value="1"/>
</dbReference>
<evidence type="ECO:0000256" key="12">
    <source>
        <dbReference type="ARBA" id="ARBA00022741"/>
    </source>
</evidence>
<comment type="subcellular location">
    <subcellularLocation>
        <location evidence="1">Cell membrane</location>
        <topology evidence="1">Single-pass type I membrane protein</topology>
    </subcellularLocation>
</comment>
<comment type="similarity">
    <text evidence="4">In the C-terminal section; belongs to the protein kinase superfamily. Ser/Thr protein kinase family.</text>
</comment>
<evidence type="ECO:0000313" key="25">
    <source>
        <dbReference type="EMBL" id="KAB1200678.1"/>
    </source>
</evidence>
<comment type="similarity">
    <text evidence="3">In the N-terminal section; belongs to the leguminous lectin family.</text>
</comment>
<gene>
    <name evidence="25" type="ORF">CJ030_MR0G006607</name>
</gene>
<evidence type="ECO:0000256" key="9">
    <source>
        <dbReference type="ARBA" id="ARBA00022692"/>
    </source>
</evidence>
<keyword evidence="17 25" id="KW-0675">Receptor</keyword>
<evidence type="ECO:0000259" key="24">
    <source>
        <dbReference type="PROSITE" id="PS50011"/>
    </source>
</evidence>
<dbReference type="CDD" id="cd06899">
    <property type="entry name" value="lectin_legume_LecRK_Arcelin_ConA"/>
    <property type="match status" value="1"/>
</dbReference>
<dbReference type="PROSITE" id="PS00107">
    <property type="entry name" value="PROTEIN_KINASE_ATP"/>
    <property type="match status" value="1"/>
</dbReference>
<evidence type="ECO:0000256" key="6">
    <source>
        <dbReference type="ARBA" id="ARBA00022475"/>
    </source>
</evidence>
<keyword evidence="10 23" id="KW-0732">Signal</keyword>
<keyword evidence="14 21" id="KW-0067">ATP-binding</keyword>
<proteinExistence type="inferred from homology"/>
<dbReference type="GO" id="GO:0004674">
    <property type="term" value="F:protein serine/threonine kinase activity"/>
    <property type="evidence" value="ECO:0007669"/>
    <property type="project" value="UniProtKB-KW"/>
</dbReference>
<dbReference type="SMART" id="SM00220">
    <property type="entry name" value="S_TKc"/>
    <property type="match status" value="1"/>
</dbReference>
<dbReference type="InterPro" id="IPR008271">
    <property type="entry name" value="Ser/Thr_kinase_AS"/>
</dbReference>
<dbReference type="OrthoDB" id="543442at2759"/>
<keyword evidence="13 25" id="KW-0418">Kinase</keyword>
<evidence type="ECO:0000256" key="5">
    <source>
        <dbReference type="ARBA" id="ARBA00012513"/>
    </source>
</evidence>
<evidence type="ECO:0000256" key="16">
    <source>
        <dbReference type="ARBA" id="ARBA00023136"/>
    </source>
</evidence>
<dbReference type="GO" id="GO:0030246">
    <property type="term" value="F:carbohydrate binding"/>
    <property type="evidence" value="ECO:0007669"/>
    <property type="project" value="UniProtKB-KW"/>
</dbReference>
<keyword evidence="18" id="KW-0325">Glycoprotein</keyword>
<dbReference type="InterPro" id="IPR001220">
    <property type="entry name" value="Legume_lectin_dom"/>
</dbReference>
<keyword evidence="26" id="KW-1185">Reference proteome</keyword>
<dbReference type="FunFam" id="3.30.200.20:FF:000112">
    <property type="entry name" value="Lectin-domain containing receptor kinase A4.3"/>
    <property type="match status" value="1"/>
</dbReference>
<dbReference type="EC" id="2.7.11.1" evidence="5"/>
<reference evidence="25 26" key="1">
    <citation type="journal article" date="2019" name="Plant Biotechnol. J.">
        <title>The red bayberry genome and genetic basis of sex determination.</title>
        <authorList>
            <person name="Jia H.M."/>
            <person name="Jia H.J."/>
            <person name="Cai Q.L."/>
            <person name="Wang Y."/>
            <person name="Zhao H.B."/>
            <person name="Yang W.F."/>
            <person name="Wang G.Y."/>
            <person name="Li Y.H."/>
            <person name="Zhan D.L."/>
            <person name="Shen Y.T."/>
            <person name="Niu Q.F."/>
            <person name="Chang L."/>
            <person name="Qiu J."/>
            <person name="Zhao L."/>
            <person name="Xie H.B."/>
            <person name="Fu W.Y."/>
            <person name="Jin J."/>
            <person name="Li X.W."/>
            <person name="Jiao Y."/>
            <person name="Zhou C.C."/>
            <person name="Tu T."/>
            <person name="Chai C.Y."/>
            <person name="Gao J.L."/>
            <person name="Fan L.J."/>
            <person name="van de Weg E."/>
            <person name="Wang J.Y."/>
            <person name="Gao Z.S."/>
        </authorList>
    </citation>
    <scope>NUCLEOTIDE SEQUENCE [LARGE SCALE GENOMIC DNA]</scope>
    <source>
        <tissue evidence="25">Leaves</tissue>
    </source>
</reference>
<evidence type="ECO:0000256" key="1">
    <source>
        <dbReference type="ARBA" id="ARBA00004251"/>
    </source>
</evidence>
<dbReference type="PANTHER" id="PTHR27007">
    <property type="match status" value="1"/>
</dbReference>
<feature type="transmembrane region" description="Helical" evidence="22">
    <location>
        <begin position="297"/>
        <end position="317"/>
    </location>
</feature>
<dbReference type="PROSITE" id="PS50011">
    <property type="entry name" value="PROTEIN_KINASE_DOM"/>
    <property type="match status" value="1"/>
</dbReference>
<feature type="chain" id="PRO_5025636145" description="non-specific serine/threonine protein kinase" evidence="23">
    <location>
        <begin position="25"/>
        <end position="829"/>
    </location>
</feature>
<keyword evidence="11 25" id="KW-0430">Lectin</keyword>
<dbReference type="SUPFAM" id="SSF49899">
    <property type="entry name" value="Concanavalin A-like lectins/glucanases"/>
    <property type="match status" value="2"/>
</dbReference>
<evidence type="ECO:0000256" key="11">
    <source>
        <dbReference type="ARBA" id="ARBA00022734"/>
    </source>
</evidence>
<dbReference type="InterPro" id="IPR000719">
    <property type="entry name" value="Prot_kinase_dom"/>
</dbReference>
<comment type="caution">
    <text evidence="25">The sequence shown here is derived from an EMBL/GenBank/DDBJ whole genome shotgun (WGS) entry which is preliminary data.</text>
</comment>
<evidence type="ECO:0000256" key="17">
    <source>
        <dbReference type="ARBA" id="ARBA00023170"/>
    </source>
</evidence>
<keyword evidence="7" id="KW-0723">Serine/threonine-protein kinase</keyword>
<dbReference type="InterPro" id="IPR017441">
    <property type="entry name" value="Protein_kinase_ATP_BS"/>
</dbReference>
<keyword evidence="12 21" id="KW-0547">Nucleotide-binding</keyword>
<dbReference type="Gene3D" id="2.60.120.200">
    <property type="match status" value="2"/>
</dbReference>
<name>A0A6A1UL55_9ROSI</name>
<evidence type="ECO:0000256" key="8">
    <source>
        <dbReference type="ARBA" id="ARBA00022679"/>
    </source>
</evidence>
<comment type="catalytic activity">
    <reaction evidence="20">
        <text>L-seryl-[protein] + ATP = O-phospho-L-seryl-[protein] + ADP + H(+)</text>
        <dbReference type="Rhea" id="RHEA:17989"/>
        <dbReference type="Rhea" id="RHEA-COMP:9863"/>
        <dbReference type="Rhea" id="RHEA-COMP:11604"/>
        <dbReference type="ChEBI" id="CHEBI:15378"/>
        <dbReference type="ChEBI" id="CHEBI:29999"/>
        <dbReference type="ChEBI" id="CHEBI:30616"/>
        <dbReference type="ChEBI" id="CHEBI:83421"/>
        <dbReference type="ChEBI" id="CHEBI:456216"/>
        <dbReference type="EC" id="2.7.11.1"/>
    </reaction>
</comment>
<evidence type="ECO:0000256" key="14">
    <source>
        <dbReference type="ARBA" id="ARBA00022840"/>
    </source>
</evidence>
<evidence type="ECO:0000256" key="18">
    <source>
        <dbReference type="ARBA" id="ARBA00023180"/>
    </source>
</evidence>
<keyword evidence="6" id="KW-1003">Cell membrane</keyword>
<evidence type="ECO:0000256" key="22">
    <source>
        <dbReference type="SAM" id="Phobius"/>
    </source>
</evidence>
<feature type="binding site" evidence="21">
    <location>
        <position position="380"/>
    </location>
    <ligand>
        <name>ATP</name>
        <dbReference type="ChEBI" id="CHEBI:30616"/>
    </ligand>
</feature>
<dbReference type="GO" id="GO:0005524">
    <property type="term" value="F:ATP binding"/>
    <property type="evidence" value="ECO:0007669"/>
    <property type="project" value="UniProtKB-UniRule"/>
</dbReference>
<evidence type="ECO:0000256" key="13">
    <source>
        <dbReference type="ARBA" id="ARBA00022777"/>
    </source>
</evidence>
<evidence type="ECO:0000313" key="26">
    <source>
        <dbReference type="Proteomes" id="UP000516437"/>
    </source>
</evidence>
<evidence type="ECO:0000256" key="4">
    <source>
        <dbReference type="ARBA" id="ARBA00010217"/>
    </source>
</evidence>
<dbReference type="Gene3D" id="1.10.510.10">
    <property type="entry name" value="Transferase(Phosphotransferase) domain 1"/>
    <property type="match status" value="1"/>
</dbReference>
<protein>
    <recommendedName>
        <fullName evidence="5">non-specific serine/threonine protein kinase</fullName>
        <ecNumber evidence="5">2.7.11.1</ecNumber>
    </recommendedName>
</protein>
<keyword evidence="16 22" id="KW-0472">Membrane</keyword>
<keyword evidence="9 22" id="KW-0812">Transmembrane</keyword>
<keyword evidence="15 22" id="KW-1133">Transmembrane helix</keyword>
<dbReference type="Pfam" id="PF00069">
    <property type="entry name" value="Pkinase"/>
    <property type="match status" value="1"/>
</dbReference>
<evidence type="ECO:0000256" key="19">
    <source>
        <dbReference type="ARBA" id="ARBA00047899"/>
    </source>
</evidence>
<feature type="signal peptide" evidence="23">
    <location>
        <begin position="1"/>
        <end position="24"/>
    </location>
</feature>
<sequence>MATVLRSLCCLIILHVSNIPLAFSQDENQFIYHGFNQANLHLGGIAEIHRNGLLQLTNLSKQQVGSAFHRFPLNFNTTSSGATSSLSFSTTFVFAMVPQAPNMGGHGMAFAISPSMDFTHALPTQFLGLFNSLNNGLDGNRILAVELDPVKSPDVKDIDDNHVGVDVNGPISKQSAPATYFSDKEGRNISLELISGNPMQLWIDYDEAEKLVNVTLAPARMSKPNRPLLSTPVDLSQIILGPVYVGFTAATGALVSDHYILGWSFNRSGQAQSFDVSSLPRLPRRWEREEKPGPMTIISLIAAAVMLVTLIGAAYIIRRKKYEEIREDWEMEYGPHRFSYKNLYKATKGFKDEQLLGAGGFGKVYRGVISSSNLQIAVKKVSHDSKQGMKEFVAEIISLGRLRHRNLVQLLGYCRRRGELLLVYDYMPNGSLDKFLYSNGRPSLDWLTRFRIIRGVASGLLYLHEEWEQVVLHRDIKASNVLLDAEFNGRLGDFGLARLYDHGTDPQTTHVVGTVGYLAPELTRTGKATTCTDVFAFGAFMLEMACGRRPIELQGQPENVILVDWVFECRGKGAILNASDPKLEGNYVVEEMILVLGLGLLCSHANPAARPSMRQVMQVLDGDANLPDVPYDTLLWLSATKSIAWKAPPPESTNINVDVAVNSQTGTFSLLLPMATVLRSLPMAFSQEENQFFYHGFSQANLHLGGIADIHPNGLVQLTNLLNQRAGSAFHRFPFNFNTTSSGTISSLSFSTTFVFAMVPQEPNMGGHSMAFAISQLEPKLGENNIILPFSFPIITVGAHNNSQREIGASKGKKIQMGMPPSREVEEAH</sequence>
<dbReference type="InterPro" id="IPR011009">
    <property type="entry name" value="Kinase-like_dom_sf"/>
</dbReference>
<keyword evidence="8" id="KW-0808">Transferase</keyword>
<evidence type="ECO:0000256" key="15">
    <source>
        <dbReference type="ARBA" id="ARBA00022989"/>
    </source>
</evidence>
<evidence type="ECO:0000256" key="23">
    <source>
        <dbReference type="SAM" id="SignalP"/>
    </source>
</evidence>
<evidence type="ECO:0000256" key="7">
    <source>
        <dbReference type="ARBA" id="ARBA00022527"/>
    </source>
</evidence>
<dbReference type="Proteomes" id="UP000516437">
    <property type="component" value="Unassembled WGS sequence"/>
</dbReference>
<dbReference type="InterPro" id="IPR050528">
    <property type="entry name" value="L-type_Lectin-RKs"/>
</dbReference>
<dbReference type="Pfam" id="PF00139">
    <property type="entry name" value="Lectin_legB"/>
    <property type="match status" value="2"/>
</dbReference>
<dbReference type="GO" id="GO:0005886">
    <property type="term" value="C:plasma membrane"/>
    <property type="evidence" value="ECO:0007669"/>
    <property type="project" value="UniProtKB-SubCell"/>
</dbReference>